<dbReference type="NCBIfam" id="TIGR01352">
    <property type="entry name" value="tonB_Cterm"/>
    <property type="match status" value="1"/>
</dbReference>
<evidence type="ECO:0000256" key="10">
    <source>
        <dbReference type="RuleBase" id="RU362123"/>
    </source>
</evidence>
<evidence type="ECO:0000256" key="5">
    <source>
        <dbReference type="ARBA" id="ARBA00022519"/>
    </source>
</evidence>
<evidence type="ECO:0000256" key="11">
    <source>
        <dbReference type="SAM" id="MobiDB-lite"/>
    </source>
</evidence>
<evidence type="ECO:0000259" key="12">
    <source>
        <dbReference type="PROSITE" id="PS52015"/>
    </source>
</evidence>
<name>A0ABU5BZL4_9GAMM</name>
<evidence type="ECO:0000313" key="14">
    <source>
        <dbReference type="Proteomes" id="UP001281217"/>
    </source>
</evidence>
<feature type="compositionally biased region" description="Pro residues" evidence="11">
    <location>
        <begin position="87"/>
        <end position="104"/>
    </location>
</feature>
<dbReference type="InterPro" id="IPR003538">
    <property type="entry name" value="TonB"/>
</dbReference>
<keyword evidence="4 10" id="KW-1003">Cell membrane</keyword>
<evidence type="ECO:0000256" key="8">
    <source>
        <dbReference type="ARBA" id="ARBA00022989"/>
    </source>
</evidence>
<comment type="function">
    <text evidence="10">Interacts with outer membrane receptor proteins that carry out high-affinity binding and energy dependent uptake into the periplasmic space of specific substrates. It could act to transduce energy from the cytoplasmic membrane to specific energy-requiring processes in the outer membrane, resulting in the release into the periplasm of ligands bound by these outer membrane proteins.</text>
</comment>
<proteinExistence type="inferred from homology"/>
<feature type="compositionally biased region" description="Pro residues" evidence="11">
    <location>
        <begin position="72"/>
        <end position="81"/>
    </location>
</feature>
<dbReference type="InterPro" id="IPR037682">
    <property type="entry name" value="TonB_C"/>
</dbReference>
<keyword evidence="5 10" id="KW-0997">Cell inner membrane</keyword>
<evidence type="ECO:0000256" key="4">
    <source>
        <dbReference type="ARBA" id="ARBA00022475"/>
    </source>
</evidence>
<evidence type="ECO:0000256" key="6">
    <source>
        <dbReference type="ARBA" id="ARBA00022692"/>
    </source>
</evidence>
<comment type="subcellular location">
    <subcellularLocation>
        <location evidence="1 10">Cell inner membrane</location>
        <topology evidence="1 10">Single-pass membrane protein</topology>
        <orientation evidence="1 10">Periplasmic side</orientation>
    </subcellularLocation>
</comment>
<dbReference type="Proteomes" id="UP001281217">
    <property type="component" value="Unassembled WGS sequence"/>
</dbReference>
<dbReference type="Gene3D" id="3.30.1150.10">
    <property type="match status" value="1"/>
</dbReference>
<dbReference type="InterPro" id="IPR051045">
    <property type="entry name" value="TonB-dependent_transducer"/>
</dbReference>
<keyword evidence="6" id="KW-0812">Transmembrane</keyword>
<dbReference type="PANTHER" id="PTHR33446">
    <property type="entry name" value="PROTEIN TONB-RELATED"/>
    <property type="match status" value="1"/>
</dbReference>
<comment type="similarity">
    <text evidence="2 10">Belongs to the TonB family.</text>
</comment>
<sequence>MRVGLFLLLSGVVHLAAGQWLDWRTPPRLSGPPALAQAVALPQLVRVAPPAPPTEAPPEPEPEPEPEVKPQVAPPPKPTVPPVVGRPEPPPVKSEPRPPLPSKPQPVVQPVTASPVRTEVSPVPEPLPAEPVEVVSHAPRFREPPAAPVYPAQARRRNQQGQVLVEVRLDAEGRQREVKLMQSSGFASLDRAALEAVAQWKFQPEVQAGRALPSRVRIPIDFALHTRR</sequence>
<evidence type="ECO:0000256" key="2">
    <source>
        <dbReference type="ARBA" id="ARBA00006555"/>
    </source>
</evidence>
<evidence type="ECO:0000256" key="9">
    <source>
        <dbReference type="ARBA" id="ARBA00023136"/>
    </source>
</evidence>
<keyword evidence="10" id="KW-0735">Signal-anchor</keyword>
<keyword evidence="7 10" id="KW-0653">Protein transport</keyword>
<dbReference type="SUPFAM" id="SSF74653">
    <property type="entry name" value="TolA/TonB C-terminal domain"/>
    <property type="match status" value="1"/>
</dbReference>
<evidence type="ECO:0000256" key="3">
    <source>
        <dbReference type="ARBA" id="ARBA00022448"/>
    </source>
</evidence>
<feature type="domain" description="TonB C-terminal" evidence="12">
    <location>
        <begin position="135"/>
        <end position="228"/>
    </location>
</feature>
<dbReference type="PANTHER" id="PTHR33446:SF2">
    <property type="entry name" value="PROTEIN TONB"/>
    <property type="match status" value="1"/>
</dbReference>
<dbReference type="PROSITE" id="PS52015">
    <property type="entry name" value="TONB_CTD"/>
    <property type="match status" value="1"/>
</dbReference>
<keyword evidence="9" id="KW-0472">Membrane</keyword>
<keyword evidence="3 10" id="KW-0813">Transport</keyword>
<accession>A0ABU5BZL4</accession>
<organism evidence="13 14">
    <name type="scientific">Halopseudomonas formosensis</name>
    <dbReference type="NCBI Taxonomy" id="1002526"/>
    <lineage>
        <taxon>Bacteria</taxon>
        <taxon>Pseudomonadati</taxon>
        <taxon>Pseudomonadota</taxon>
        <taxon>Gammaproteobacteria</taxon>
        <taxon>Pseudomonadales</taxon>
        <taxon>Pseudomonadaceae</taxon>
        <taxon>Halopseudomonas</taxon>
    </lineage>
</organism>
<dbReference type="InterPro" id="IPR006260">
    <property type="entry name" value="TonB/TolA_C"/>
</dbReference>
<feature type="region of interest" description="Disordered" evidence="11">
    <location>
        <begin position="46"/>
        <end position="124"/>
    </location>
</feature>
<gene>
    <name evidence="13" type="ORF">RED13_002128</name>
</gene>
<dbReference type="RefSeq" id="WP_320331398.1">
    <property type="nucleotide sequence ID" value="NZ_JAVRDO010000005.1"/>
</dbReference>
<evidence type="ECO:0000256" key="1">
    <source>
        <dbReference type="ARBA" id="ARBA00004383"/>
    </source>
</evidence>
<comment type="caution">
    <text evidence="13">The sequence shown here is derived from an EMBL/GenBank/DDBJ whole genome shotgun (WGS) entry which is preliminary data.</text>
</comment>
<dbReference type="Pfam" id="PF03544">
    <property type="entry name" value="TonB_C"/>
    <property type="match status" value="1"/>
</dbReference>
<keyword evidence="8" id="KW-1133">Transmembrane helix</keyword>
<evidence type="ECO:0000313" key="13">
    <source>
        <dbReference type="EMBL" id="MDX9687689.1"/>
    </source>
</evidence>
<dbReference type="EMBL" id="JAVRDO010000005">
    <property type="protein sequence ID" value="MDX9687689.1"/>
    <property type="molecule type" value="Genomic_DNA"/>
</dbReference>
<dbReference type="PRINTS" id="PR01374">
    <property type="entry name" value="TONBPROTEIN"/>
</dbReference>
<keyword evidence="14" id="KW-1185">Reference proteome</keyword>
<protein>
    <recommendedName>
        <fullName evidence="10">Protein TonB</fullName>
    </recommendedName>
</protein>
<reference evidence="14" key="1">
    <citation type="submission" date="2023-07" db="EMBL/GenBank/DDBJ databases">
        <authorList>
            <person name="de Witt J."/>
        </authorList>
    </citation>
    <scope>NUCLEOTIDE SEQUENCE [LARGE SCALE GENOMIC DNA]</scope>
    <source>
        <strain evidence="14">FZJ</strain>
    </source>
</reference>
<evidence type="ECO:0000256" key="7">
    <source>
        <dbReference type="ARBA" id="ARBA00022927"/>
    </source>
</evidence>